<accession>A0A2P2NUE5</accession>
<proteinExistence type="predicted"/>
<name>A0A2P2NUE5_RHIMU</name>
<sequence length="60" mass="7022">MYWICFNESNLPLFHSLNQSGLVYFQLSFHLMEGRQIPCSPSSVNINYAQRDHILPLCFT</sequence>
<keyword evidence="1" id="KW-0808">Transferase</keyword>
<organism evidence="1">
    <name type="scientific">Rhizophora mucronata</name>
    <name type="common">Asiatic mangrove</name>
    <dbReference type="NCBI Taxonomy" id="61149"/>
    <lineage>
        <taxon>Eukaryota</taxon>
        <taxon>Viridiplantae</taxon>
        <taxon>Streptophyta</taxon>
        <taxon>Embryophyta</taxon>
        <taxon>Tracheophyta</taxon>
        <taxon>Spermatophyta</taxon>
        <taxon>Magnoliopsida</taxon>
        <taxon>eudicotyledons</taxon>
        <taxon>Gunneridae</taxon>
        <taxon>Pentapetalae</taxon>
        <taxon>rosids</taxon>
        <taxon>fabids</taxon>
        <taxon>Malpighiales</taxon>
        <taxon>Rhizophoraceae</taxon>
        <taxon>Rhizophora</taxon>
    </lineage>
</organism>
<dbReference type="AlphaFoldDB" id="A0A2P2NUE5"/>
<reference evidence="1" key="1">
    <citation type="submission" date="2018-02" db="EMBL/GenBank/DDBJ databases">
        <title>Rhizophora mucronata_Transcriptome.</title>
        <authorList>
            <person name="Meera S.P."/>
            <person name="Sreeshan A."/>
            <person name="Augustine A."/>
        </authorList>
    </citation>
    <scope>NUCLEOTIDE SEQUENCE</scope>
    <source>
        <tissue evidence="1">Leaf</tissue>
    </source>
</reference>
<dbReference type="EMBL" id="GGEC01065569">
    <property type="protein sequence ID" value="MBX46053.1"/>
    <property type="molecule type" value="Transcribed_RNA"/>
</dbReference>
<evidence type="ECO:0000313" key="1">
    <source>
        <dbReference type="EMBL" id="MBX46053.1"/>
    </source>
</evidence>
<protein>
    <submittedName>
        <fullName evidence="1">Xylosyltransferase 1</fullName>
    </submittedName>
</protein>
<dbReference type="GO" id="GO:0016740">
    <property type="term" value="F:transferase activity"/>
    <property type="evidence" value="ECO:0007669"/>
    <property type="project" value="UniProtKB-KW"/>
</dbReference>